<keyword evidence="4" id="KW-0294">Fucose metabolism</keyword>
<evidence type="ECO:0000256" key="5">
    <source>
        <dbReference type="ARBA" id="ARBA00023277"/>
    </source>
</evidence>
<accession>M8BHI4</accession>
<evidence type="ECO:0000256" key="2">
    <source>
        <dbReference type="ARBA" id="ARBA00022676"/>
    </source>
</evidence>
<dbReference type="PANTHER" id="PTHR31288">
    <property type="entry name" value="O-FUCOSYLTRANSFERASE FAMILY PROTEIN"/>
    <property type="match status" value="1"/>
</dbReference>
<name>M8BHI4_AEGTA</name>
<dbReference type="PIRSF" id="PIRSF009360">
    <property type="entry name" value="UCP009360"/>
    <property type="match status" value="1"/>
</dbReference>
<dbReference type="InterPro" id="IPR019378">
    <property type="entry name" value="GDP-Fuc_O-FucTrfase"/>
</dbReference>
<evidence type="ECO:0000256" key="6">
    <source>
        <dbReference type="ARBA" id="ARBA00030350"/>
    </source>
</evidence>
<dbReference type="InterPro" id="IPR024709">
    <property type="entry name" value="FucosylTrfase_pln"/>
</dbReference>
<sequence>MDADNSTDAICNAVAIAGFLNATLIIPNFHFHSIWKDPSKFRDIYDEEHFVKRLQNDVRVVNKAPDFIMERFGHNLSNVFNFKIKAWSSSTYYKDVVLPKLVEERGANGYRKSYPRLYYVLDYRFIRISPFANRLSFDAPPVVQRLRCLVNFEALKFSNPIATLSETLISRMRERSAESNGKYIAVHLRFEEDMVAFSCCVYDGGDEEKKEMDVAREIGWRGKFTRRGKVIRPGIIRMNGKCPLTPLEVGLMLRGMGFNNKTAIYLASGKIYKSEKTMAPLLEMFPLLQTKETLASDEELAPFKMEVIETSLTQHESTQ</sequence>
<reference evidence="7" key="1">
    <citation type="submission" date="2015-06" db="UniProtKB">
        <authorList>
            <consortium name="EnsemblPlants"/>
        </authorList>
    </citation>
    <scope>IDENTIFICATION</scope>
</reference>
<evidence type="ECO:0000256" key="1">
    <source>
        <dbReference type="ARBA" id="ARBA00007737"/>
    </source>
</evidence>
<dbReference type="PANTHER" id="PTHR31288:SF25">
    <property type="entry name" value="O-FUCOSYLTRANSFERASE FAMILY PROTEIN"/>
    <property type="match status" value="1"/>
</dbReference>
<keyword evidence="3" id="KW-0808">Transferase</keyword>
<evidence type="ECO:0000313" key="7">
    <source>
        <dbReference type="EnsemblPlants" id="EMT21424"/>
    </source>
</evidence>
<evidence type="ECO:0000256" key="3">
    <source>
        <dbReference type="ARBA" id="ARBA00022679"/>
    </source>
</evidence>
<protein>
    <recommendedName>
        <fullName evidence="6">O-fucosyltransferase family protein</fullName>
    </recommendedName>
</protein>
<dbReference type="GO" id="GO:0006004">
    <property type="term" value="P:fucose metabolic process"/>
    <property type="evidence" value="ECO:0007669"/>
    <property type="project" value="UniProtKB-KW"/>
</dbReference>
<dbReference type="GO" id="GO:0016757">
    <property type="term" value="F:glycosyltransferase activity"/>
    <property type="evidence" value="ECO:0007669"/>
    <property type="project" value="UniProtKB-KW"/>
</dbReference>
<organism evidence="7">
    <name type="scientific">Aegilops tauschii</name>
    <name type="common">Tausch's goatgrass</name>
    <name type="synonym">Aegilops squarrosa</name>
    <dbReference type="NCBI Taxonomy" id="37682"/>
    <lineage>
        <taxon>Eukaryota</taxon>
        <taxon>Viridiplantae</taxon>
        <taxon>Streptophyta</taxon>
        <taxon>Embryophyta</taxon>
        <taxon>Tracheophyta</taxon>
        <taxon>Spermatophyta</taxon>
        <taxon>Magnoliopsida</taxon>
        <taxon>Liliopsida</taxon>
        <taxon>Poales</taxon>
        <taxon>Poaceae</taxon>
        <taxon>BOP clade</taxon>
        <taxon>Pooideae</taxon>
        <taxon>Triticodae</taxon>
        <taxon>Triticeae</taxon>
        <taxon>Triticinae</taxon>
        <taxon>Aegilops</taxon>
    </lineage>
</organism>
<keyword evidence="2" id="KW-0328">Glycosyltransferase</keyword>
<dbReference type="Pfam" id="PF10250">
    <property type="entry name" value="O-FucT"/>
    <property type="match status" value="1"/>
</dbReference>
<dbReference type="EnsemblPlants" id="EMT21424">
    <property type="protein sequence ID" value="EMT21424"/>
    <property type="gene ID" value="F775_30782"/>
</dbReference>
<evidence type="ECO:0000256" key="4">
    <source>
        <dbReference type="ARBA" id="ARBA00023253"/>
    </source>
</evidence>
<proteinExistence type="inferred from homology"/>
<comment type="similarity">
    <text evidence="1">Belongs to the glycosyltransferase GT106 family.</text>
</comment>
<keyword evidence="5" id="KW-0119">Carbohydrate metabolism</keyword>
<dbReference type="AlphaFoldDB" id="M8BHI4"/>